<evidence type="ECO:0000313" key="2">
    <source>
        <dbReference type="EMBL" id="MET4567896.1"/>
    </source>
</evidence>
<name>A0ABV2PS82_9GAMM</name>
<comment type="caution">
    <text evidence="2">The sequence shown here is derived from an EMBL/GenBank/DDBJ whole genome shotgun (WGS) entry which is preliminary data.</text>
</comment>
<accession>A0ABV2PS82</accession>
<proteinExistence type="predicted"/>
<dbReference type="EMBL" id="JBEPSD010000001">
    <property type="protein sequence ID" value="MET4567896.1"/>
    <property type="molecule type" value="Genomic_DNA"/>
</dbReference>
<keyword evidence="1" id="KW-1133">Transmembrane helix</keyword>
<evidence type="ECO:0000256" key="1">
    <source>
        <dbReference type="SAM" id="Phobius"/>
    </source>
</evidence>
<gene>
    <name evidence="2" type="ORF">ABIE04_000223</name>
</gene>
<protein>
    <submittedName>
        <fullName evidence="2">Uncharacterized protein</fullName>
    </submittedName>
</protein>
<keyword evidence="1" id="KW-0812">Transmembrane</keyword>
<organism evidence="2 3">
    <name type="scientific">Rhodanobacter soli</name>
    <dbReference type="NCBI Taxonomy" id="590609"/>
    <lineage>
        <taxon>Bacteria</taxon>
        <taxon>Pseudomonadati</taxon>
        <taxon>Pseudomonadota</taxon>
        <taxon>Gammaproteobacteria</taxon>
        <taxon>Lysobacterales</taxon>
        <taxon>Rhodanobacteraceae</taxon>
        <taxon>Rhodanobacter</taxon>
    </lineage>
</organism>
<reference evidence="2 3" key="1">
    <citation type="submission" date="2024-06" db="EMBL/GenBank/DDBJ databases">
        <title>Sorghum-associated microbial communities from plants grown in Nebraska, USA.</title>
        <authorList>
            <person name="Schachtman D."/>
        </authorList>
    </citation>
    <scope>NUCLEOTIDE SEQUENCE [LARGE SCALE GENOMIC DNA]</scope>
    <source>
        <strain evidence="2 3">1757</strain>
    </source>
</reference>
<feature type="transmembrane region" description="Helical" evidence="1">
    <location>
        <begin position="31"/>
        <end position="50"/>
    </location>
</feature>
<evidence type="ECO:0000313" key="3">
    <source>
        <dbReference type="Proteomes" id="UP001549251"/>
    </source>
</evidence>
<keyword evidence="3" id="KW-1185">Reference proteome</keyword>
<sequence length="55" mass="6591">MASPMLQTCQGEGRRRTAVYTPLWHKDNYEFWYAVCIVISVVFALVYRSLRERMF</sequence>
<dbReference type="Proteomes" id="UP001549251">
    <property type="component" value="Unassembled WGS sequence"/>
</dbReference>
<keyword evidence="1" id="KW-0472">Membrane</keyword>